<evidence type="ECO:0000313" key="1">
    <source>
        <dbReference type="EMBL" id="KAJ0975331.1"/>
    </source>
</evidence>
<dbReference type="EMBL" id="JAGGNH010000004">
    <property type="protein sequence ID" value="KAJ0975331.1"/>
    <property type="molecule type" value="Genomic_DNA"/>
</dbReference>
<proteinExistence type="predicted"/>
<gene>
    <name evidence="1" type="ORF">J5N97_017296</name>
</gene>
<accession>A0A9D5HG04</accession>
<keyword evidence="2" id="KW-1185">Reference proteome</keyword>
<evidence type="ECO:0000313" key="2">
    <source>
        <dbReference type="Proteomes" id="UP001085076"/>
    </source>
</evidence>
<dbReference type="SUPFAM" id="SSF56219">
    <property type="entry name" value="DNase I-like"/>
    <property type="match status" value="1"/>
</dbReference>
<dbReference type="Proteomes" id="UP001085076">
    <property type="component" value="Miscellaneous, Linkage group lg04"/>
</dbReference>
<sequence length="309" mass="35868">MGDFNAILNINEHRGGAFDHYSIKSIFFGDFVSQTNLFDLGFYGPPFTWCNNQGGLARRWARLDRFLANNAWLTNFSSYCNKHLPRTASDHSPLFLSAKLFSHQKNRIFRFENFWFEHESCHQAVCKAWNHRSGTSPMHDFNHNISHTRNLLSKWKSSGLTSLDRNITQTEEDISTIEALEPTLDYSDLSTIALRGLYNKHQALLRQNSIKWAQRARLMWLKHGDYNTSFFHNQAQIRGHKNKISAITNEQDQILTDQQDIGREFINFYATLWGSTSKTTYDELTYNLPPDLPSLSDEDNTVLIDCLYI</sequence>
<name>A0A9D5HG04_9LILI</name>
<evidence type="ECO:0008006" key="3">
    <source>
        <dbReference type="Google" id="ProtNLM"/>
    </source>
</evidence>
<dbReference type="InterPro" id="IPR036691">
    <property type="entry name" value="Endo/exonu/phosph_ase_sf"/>
</dbReference>
<reference evidence="1" key="2">
    <citation type="journal article" date="2022" name="Hortic Res">
        <title>The genome of Dioscorea zingiberensis sheds light on the biosynthesis, origin and evolution of the medicinally important diosgenin saponins.</title>
        <authorList>
            <person name="Li Y."/>
            <person name="Tan C."/>
            <person name="Li Z."/>
            <person name="Guo J."/>
            <person name="Li S."/>
            <person name="Chen X."/>
            <person name="Wang C."/>
            <person name="Dai X."/>
            <person name="Yang H."/>
            <person name="Song W."/>
            <person name="Hou L."/>
            <person name="Xu J."/>
            <person name="Tong Z."/>
            <person name="Xu A."/>
            <person name="Yuan X."/>
            <person name="Wang W."/>
            <person name="Yang Q."/>
            <person name="Chen L."/>
            <person name="Sun Z."/>
            <person name="Wang K."/>
            <person name="Pan B."/>
            <person name="Chen J."/>
            <person name="Bao Y."/>
            <person name="Liu F."/>
            <person name="Qi X."/>
            <person name="Gang D.R."/>
            <person name="Wen J."/>
            <person name="Li J."/>
        </authorList>
    </citation>
    <scope>NUCLEOTIDE SEQUENCE</scope>
    <source>
        <strain evidence="1">Dzin_1.0</strain>
    </source>
</reference>
<dbReference type="PANTHER" id="PTHR33710:SF71">
    <property type="entry name" value="ENDONUCLEASE_EXONUCLEASE_PHOSPHATASE DOMAIN-CONTAINING PROTEIN"/>
    <property type="match status" value="1"/>
</dbReference>
<reference evidence="1" key="1">
    <citation type="submission" date="2021-03" db="EMBL/GenBank/DDBJ databases">
        <authorList>
            <person name="Li Z."/>
            <person name="Yang C."/>
        </authorList>
    </citation>
    <scope>NUCLEOTIDE SEQUENCE</scope>
    <source>
        <strain evidence="1">Dzin_1.0</strain>
        <tissue evidence="1">Leaf</tissue>
    </source>
</reference>
<dbReference type="Gene3D" id="3.60.10.10">
    <property type="entry name" value="Endonuclease/exonuclease/phosphatase"/>
    <property type="match status" value="1"/>
</dbReference>
<dbReference type="OrthoDB" id="682716at2759"/>
<dbReference type="PANTHER" id="PTHR33710">
    <property type="entry name" value="BNAC02G09200D PROTEIN"/>
    <property type="match status" value="1"/>
</dbReference>
<comment type="caution">
    <text evidence="1">The sequence shown here is derived from an EMBL/GenBank/DDBJ whole genome shotgun (WGS) entry which is preliminary data.</text>
</comment>
<protein>
    <recommendedName>
        <fullName evidence="3">Endonuclease/exonuclease/phosphatase domain-containing protein</fullName>
    </recommendedName>
</protein>
<dbReference type="AlphaFoldDB" id="A0A9D5HG04"/>
<organism evidence="1 2">
    <name type="scientific">Dioscorea zingiberensis</name>
    <dbReference type="NCBI Taxonomy" id="325984"/>
    <lineage>
        <taxon>Eukaryota</taxon>
        <taxon>Viridiplantae</taxon>
        <taxon>Streptophyta</taxon>
        <taxon>Embryophyta</taxon>
        <taxon>Tracheophyta</taxon>
        <taxon>Spermatophyta</taxon>
        <taxon>Magnoliopsida</taxon>
        <taxon>Liliopsida</taxon>
        <taxon>Dioscoreales</taxon>
        <taxon>Dioscoreaceae</taxon>
        <taxon>Dioscorea</taxon>
    </lineage>
</organism>